<feature type="region of interest" description="Disordered" evidence="1">
    <location>
        <begin position="229"/>
        <end position="254"/>
    </location>
</feature>
<feature type="domain" description="CREG-like beta-barrel" evidence="3">
    <location>
        <begin position="25"/>
        <end position="226"/>
    </location>
</feature>
<accession>A0A316UX47</accession>
<dbReference type="PANTHER" id="PTHR37273">
    <property type="entry name" value="CHROMOSOME 8, WHOLE GENOME SHOTGUN SEQUENCE"/>
    <property type="match status" value="1"/>
</dbReference>
<feature type="region of interest" description="Disordered" evidence="1">
    <location>
        <begin position="120"/>
        <end position="139"/>
    </location>
</feature>
<dbReference type="Proteomes" id="UP000245884">
    <property type="component" value="Unassembled WGS sequence"/>
</dbReference>
<dbReference type="Gene3D" id="2.30.110.10">
    <property type="entry name" value="Electron Transport, Fmn-binding Protein, Chain A"/>
    <property type="match status" value="1"/>
</dbReference>
<evidence type="ECO:0000256" key="2">
    <source>
        <dbReference type="SAM" id="SignalP"/>
    </source>
</evidence>
<keyword evidence="2" id="KW-0732">Signal</keyword>
<dbReference type="AlphaFoldDB" id="A0A316UX47"/>
<organism evidence="4 5">
    <name type="scientific">Jaminaea rosea</name>
    <dbReference type="NCBI Taxonomy" id="1569628"/>
    <lineage>
        <taxon>Eukaryota</taxon>
        <taxon>Fungi</taxon>
        <taxon>Dikarya</taxon>
        <taxon>Basidiomycota</taxon>
        <taxon>Ustilaginomycotina</taxon>
        <taxon>Exobasidiomycetes</taxon>
        <taxon>Microstromatales</taxon>
        <taxon>Microstromatales incertae sedis</taxon>
        <taxon>Jaminaea</taxon>
    </lineage>
</organism>
<dbReference type="GeneID" id="37026678"/>
<proteinExistence type="predicted"/>
<evidence type="ECO:0000256" key="1">
    <source>
        <dbReference type="SAM" id="MobiDB-lite"/>
    </source>
</evidence>
<feature type="compositionally biased region" description="Basic and acidic residues" evidence="1">
    <location>
        <begin position="229"/>
        <end position="247"/>
    </location>
</feature>
<dbReference type="EMBL" id="KZ819662">
    <property type="protein sequence ID" value="PWN29887.1"/>
    <property type="molecule type" value="Genomic_DNA"/>
</dbReference>
<evidence type="ECO:0000313" key="4">
    <source>
        <dbReference type="EMBL" id="PWN29887.1"/>
    </source>
</evidence>
<protein>
    <recommendedName>
        <fullName evidence="3">CREG-like beta-barrel domain-containing protein</fullName>
    </recommendedName>
</protein>
<gene>
    <name evidence="4" type="ORF">BDZ90DRAFT_228937</name>
</gene>
<dbReference type="InterPro" id="IPR012349">
    <property type="entry name" value="Split_barrel_FMN-bd"/>
</dbReference>
<dbReference type="STRING" id="1569628.A0A316UX47"/>
<feature type="chain" id="PRO_5016432731" description="CREG-like beta-barrel domain-containing protein" evidence="2">
    <location>
        <begin position="23"/>
        <end position="307"/>
    </location>
</feature>
<keyword evidence="5" id="KW-1185">Reference proteome</keyword>
<dbReference type="InterPro" id="IPR055343">
    <property type="entry name" value="CREG_beta-barrel"/>
</dbReference>
<evidence type="ECO:0000313" key="5">
    <source>
        <dbReference type="Proteomes" id="UP000245884"/>
    </source>
</evidence>
<dbReference type="PANTHER" id="PTHR37273:SF1">
    <property type="entry name" value="ADL397C-AP"/>
    <property type="match status" value="1"/>
</dbReference>
<dbReference type="OrthoDB" id="2138282at2759"/>
<evidence type="ECO:0000259" key="3">
    <source>
        <dbReference type="Pfam" id="PF13883"/>
    </source>
</evidence>
<name>A0A316UX47_9BASI</name>
<feature type="signal peptide" evidence="2">
    <location>
        <begin position="1"/>
        <end position="22"/>
    </location>
</feature>
<dbReference type="RefSeq" id="XP_025364499.1">
    <property type="nucleotide sequence ID" value="XM_025504855.1"/>
</dbReference>
<reference evidence="4 5" key="1">
    <citation type="journal article" date="2018" name="Mol. Biol. Evol.">
        <title>Broad Genomic Sampling Reveals a Smut Pathogenic Ancestry of the Fungal Clade Ustilaginomycotina.</title>
        <authorList>
            <person name="Kijpornyongpan T."/>
            <person name="Mondo S.J."/>
            <person name="Barry K."/>
            <person name="Sandor L."/>
            <person name="Lee J."/>
            <person name="Lipzen A."/>
            <person name="Pangilinan J."/>
            <person name="LaButti K."/>
            <person name="Hainaut M."/>
            <person name="Henrissat B."/>
            <person name="Grigoriev I.V."/>
            <person name="Spatafora J.W."/>
            <person name="Aime M.C."/>
        </authorList>
    </citation>
    <scope>NUCLEOTIDE SEQUENCE [LARGE SCALE GENOMIC DNA]</scope>
    <source>
        <strain evidence="4 5">MCA 5214</strain>
    </source>
</reference>
<sequence length="307" mass="33222">MMTRHLALIAGLASSLITCIAAWETQEQAAQQVRTLLSSPHEHQGVGVLSTLYPPGSDSPSLPPPLSGHEYFCPAYSNGDLAFIALPVSQNWRNALSHTPNGERVNVSFAVASNPDPAVPDARHLGSQGEGWDPKRPSWRRGMPSKLRFTLFGHMEPLNSSSSASSVEEVRSAFLRCHPDAAHWAPGAKDSPHQALWVRFVVEKIYAVGGFGDEHRIGWIDRDVYAKAGREGHGEGGKEEPVQREGEEAATEGEMLSSGDALFADNAKEQRGEGPLFLAEMEMPFCARVGGGGAPSQLPFLAPHEDW</sequence>
<dbReference type="SUPFAM" id="SSF50475">
    <property type="entry name" value="FMN-binding split barrel"/>
    <property type="match status" value="1"/>
</dbReference>
<dbReference type="Pfam" id="PF13883">
    <property type="entry name" value="CREG_beta-barrel"/>
    <property type="match status" value="1"/>
</dbReference>